<comment type="caution">
    <text evidence="5">The sequence shown here is derived from an EMBL/GenBank/DDBJ whole genome shotgun (WGS) entry which is preliminary data.</text>
</comment>
<dbReference type="PANTHER" id="PTHR46401">
    <property type="entry name" value="GLYCOSYLTRANSFERASE WBBK-RELATED"/>
    <property type="match status" value="1"/>
</dbReference>
<dbReference type="GO" id="GO:0016757">
    <property type="term" value="F:glycosyltransferase activity"/>
    <property type="evidence" value="ECO:0007669"/>
    <property type="project" value="UniProtKB-KW"/>
</dbReference>
<dbReference type="Pfam" id="PF13439">
    <property type="entry name" value="Glyco_transf_4"/>
    <property type="match status" value="1"/>
</dbReference>
<dbReference type="InterPro" id="IPR001296">
    <property type="entry name" value="Glyco_trans_1"/>
</dbReference>
<proteinExistence type="predicted"/>
<gene>
    <name evidence="5" type="ORF">GCM10011594_08880</name>
</gene>
<dbReference type="InterPro" id="IPR028098">
    <property type="entry name" value="Glyco_trans_4-like_N"/>
</dbReference>
<evidence type="ECO:0000256" key="2">
    <source>
        <dbReference type="ARBA" id="ARBA00022679"/>
    </source>
</evidence>
<dbReference type="Gene3D" id="3.40.50.2000">
    <property type="entry name" value="Glycogen Phosphorylase B"/>
    <property type="match status" value="2"/>
</dbReference>
<dbReference type="AlphaFoldDB" id="A0A917SNX1"/>
<keyword evidence="2 5" id="KW-0808">Transferase</keyword>
<sequence>MSATGTSGTTVRLGVDGRVLDDRYHGIGRITYELVERLAARPGWDITLFVNHSQRSDRLDVGALTAHESVHTETFDHAVTSVSQFLRWPGALRRSGVDLVLFPYHLGAALSGRARRWTVVHDCILEQDRRFAPDARTRLLYRLLTWAVVHRNTVVTPSRASADAVRRYYRVAVPDEHVVPWGVSSWFGDASGAVTTVQGTPVPARYLLHVGARRPHKNVQQLVRVLAALGPRDHLVLVGSHDDRFPDPTADLARELGVQDRVLQFSGLSDAELSALYSGAHAFLYPSLVEGFGLPLLEAMTAGAPVVASDIPVFREVAEDAALLVPVDDTQAWVRAVHELDDPATRARLAEAGYARADAANWDRSTAALAAALAPPR</sequence>
<dbReference type="SUPFAM" id="SSF53756">
    <property type="entry name" value="UDP-Glycosyltransferase/glycogen phosphorylase"/>
    <property type="match status" value="1"/>
</dbReference>
<keyword evidence="6" id="KW-1185">Reference proteome</keyword>
<feature type="domain" description="Glycosyltransferase subfamily 4-like N-terminal" evidence="4">
    <location>
        <begin position="26"/>
        <end position="183"/>
    </location>
</feature>
<protein>
    <submittedName>
        <fullName evidence="5">Glycosyl transferase family 1</fullName>
    </submittedName>
</protein>
<feature type="domain" description="Glycosyl transferase family 1" evidence="3">
    <location>
        <begin position="203"/>
        <end position="355"/>
    </location>
</feature>
<evidence type="ECO:0000313" key="5">
    <source>
        <dbReference type="EMBL" id="GGL91362.1"/>
    </source>
</evidence>
<dbReference type="CDD" id="cd03809">
    <property type="entry name" value="GT4_MtfB-like"/>
    <property type="match status" value="1"/>
</dbReference>
<dbReference type="PANTHER" id="PTHR46401:SF2">
    <property type="entry name" value="GLYCOSYLTRANSFERASE WBBK-RELATED"/>
    <property type="match status" value="1"/>
</dbReference>
<reference evidence="5" key="1">
    <citation type="journal article" date="2014" name="Int. J. Syst. Evol. Microbiol.">
        <title>Complete genome sequence of Corynebacterium casei LMG S-19264T (=DSM 44701T), isolated from a smear-ripened cheese.</title>
        <authorList>
            <consortium name="US DOE Joint Genome Institute (JGI-PGF)"/>
            <person name="Walter F."/>
            <person name="Albersmeier A."/>
            <person name="Kalinowski J."/>
            <person name="Ruckert C."/>
        </authorList>
    </citation>
    <scope>NUCLEOTIDE SEQUENCE</scope>
    <source>
        <strain evidence="5">CGMCC 4.7308</strain>
    </source>
</reference>
<reference evidence="5" key="2">
    <citation type="submission" date="2020-09" db="EMBL/GenBank/DDBJ databases">
        <authorList>
            <person name="Sun Q."/>
            <person name="Zhou Y."/>
        </authorList>
    </citation>
    <scope>NUCLEOTIDE SEQUENCE</scope>
    <source>
        <strain evidence="5">CGMCC 4.7308</strain>
    </source>
</reference>
<evidence type="ECO:0000259" key="3">
    <source>
        <dbReference type="Pfam" id="PF00534"/>
    </source>
</evidence>
<dbReference type="GO" id="GO:0009103">
    <property type="term" value="P:lipopolysaccharide biosynthetic process"/>
    <property type="evidence" value="ECO:0007669"/>
    <property type="project" value="TreeGrafter"/>
</dbReference>
<dbReference type="Pfam" id="PF00534">
    <property type="entry name" value="Glycos_transf_1"/>
    <property type="match status" value="1"/>
</dbReference>
<dbReference type="EMBL" id="BMNA01000002">
    <property type="protein sequence ID" value="GGL91362.1"/>
    <property type="molecule type" value="Genomic_DNA"/>
</dbReference>
<organism evidence="5 6">
    <name type="scientific">Nakamurella endophytica</name>
    <dbReference type="NCBI Taxonomy" id="1748367"/>
    <lineage>
        <taxon>Bacteria</taxon>
        <taxon>Bacillati</taxon>
        <taxon>Actinomycetota</taxon>
        <taxon>Actinomycetes</taxon>
        <taxon>Nakamurellales</taxon>
        <taxon>Nakamurellaceae</taxon>
        <taxon>Nakamurella</taxon>
    </lineage>
</organism>
<name>A0A917SNX1_9ACTN</name>
<dbReference type="Proteomes" id="UP000655208">
    <property type="component" value="Unassembled WGS sequence"/>
</dbReference>
<evidence type="ECO:0000313" key="6">
    <source>
        <dbReference type="Proteomes" id="UP000655208"/>
    </source>
</evidence>
<evidence type="ECO:0000259" key="4">
    <source>
        <dbReference type="Pfam" id="PF13439"/>
    </source>
</evidence>
<keyword evidence="1" id="KW-0328">Glycosyltransferase</keyword>
<accession>A0A917SNX1</accession>
<dbReference type="RefSeq" id="WP_188940318.1">
    <property type="nucleotide sequence ID" value="NZ_BMNA01000002.1"/>
</dbReference>
<evidence type="ECO:0000256" key="1">
    <source>
        <dbReference type="ARBA" id="ARBA00022676"/>
    </source>
</evidence>